<feature type="transmembrane region" description="Helical" evidence="15">
    <location>
        <begin position="273"/>
        <end position="294"/>
    </location>
</feature>
<evidence type="ECO:0000256" key="11">
    <source>
        <dbReference type="ARBA" id="ARBA00042320"/>
    </source>
</evidence>
<feature type="transmembrane region" description="Helical" evidence="15">
    <location>
        <begin position="413"/>
        <end position="434"/>
    </location>
</feature>
<dbReference type="GO" id="GO:0016020">
    <property type="term" value="C:membrane"/>
    <property type="evidence" value="ECO:0007669"/>
    <property type="project" value="UniProtKB-SubCell"/>
</dbReference>
<evidence type="ECO:0000256" key="14">
    <source>
        <dbReference type="ARBA" id="ARBA00093208"/>
    </source>
</evidence>
<comment type="catalytic activity">
    <reaction evidence="14">
        <text>a 6-(alpha-D-glucosaminyl)-1-(1,2-diacyl-sn-glycero-3-phospho)-1D-myo-inositol(in) = a 6-(alpha-D-glucosaminyl)-1-(1,2-diacyl-sn-glycero-3-phospho)-1D-myo-inositol(out)</text>
        <dbReference type="Rhea" id="RHEA:71491"/>
        <dbReference type="ChEBI" id="CHEBI:57997"/>
    </reaction>
</comment>
<evidence type="ECO:0000256" key="4">
    <source>
        <dbReference type="ARBA" id="ARBA00022989"/>
    </source>
</evidence>
<evidence type="ECO:0000256" key="2">
    <source>
        <dbReference type="ARBA" id="ARBA00009310"/>
    </source>
</evidence>
<comment type="catalytic activity">
    <reaction evidence="7">
        <text>a 1,2-diacyl-sn-glycero-3-phosphocholine(in) = a 1,2-diacyl-sn-glycero-3-phosphocholine(out)</text>
        <dbReference type="Rhea" id="RHEA:38571"/>
        <dbReference type="ChEBI" id="CHEBI:57643"/>
    </reaction>
</comment>
<evidence type="ECO:0000256" key="15">
    <source>
        <dbReference type="SAM" id="Phobius"/>
    </source>
</evidence>
<dbReference type="Pfam" id="PF05602">
    <property type="entry name" value="CLPTM1"/>
    <property type="match status" value="1"/>
</dbReference>
<dbReference type="PANTHER" id="PTHR21347">
    <property type="entry name" value="CLEFT LIP AND PALATE ASSOCIATED TRANSMEMBRANE PROTEIN-RELATED"/>
    <property type="match status" value="1"/>
</dbReference>
<dbReference type="PANTHER" id="PTHR21347:SF0">
    <property type="entry name" value="LIPID SCRAMBLASE CLPTM1L"/>
    <property type="match status" value="1"/>
</dbReference>
<keyword evidence="3 15" id="KW-0812">Transmembrane</keyword>
<comment type="function">
    <text evidence="13">Scramblase that mediates the translocation of glucosaminylphosphatidylinositol (alpha-D-GlcN-(1-6)-(1,2-diacyl-sn-glycero-3-phospho)-1D-myo-inositol, GlcN-PI) across the endoplasmic reticulum (ER) membrane, from the cytosolic leaflet to the luminal leaflet of the ER membrane, where it participates in the biosynthesis of glycosylphosphatidylinositol (GPI). GPI is a lipid glycoconjugate involved in post-translational modification of proteins. Can also translocate 1,2-diacyl-sn-glycero-3-phospho-(1D-myo-inositol) (phosphatidylinositol or PI), as well as several other phospholipids (1,2-diacyl-sn-glycero-3-phosphocholine, 1,2-diacyl-sn-glycero-3-phosphoethanolamine), and N-acetylglucosaminylphosphatidylinositol (GlcNAc-PI) in vitro.</text>
</comment>
<comment type="catalytic activity">
    <reaction evidence="9">
        <text>6-(alpha-D-glucosaminyl)-(1-octadecanoyl,2-(9Z)-octadecenoyl-sn-glycero-3-phospho)-1D-myo-inositol(in) = 6-(alpha-D-glucosaminyl)-(1-octadecanoyl,2-(9Z)-octadecenoyl-sn-glycero-3-phospho)-1D-myo-inositol(out)</text>
        <dbReference type="Rhea" id="RHEA:71495"/>
        <dbReference type="ChEBI" id="CHEBI:190691"/>
    </reaction>
</comment>
<evidence type="ECO:0000256" key="13">
    <source>
        <dbReference type="ARBA" id="ARBA00045827"/>
    </source>
</evidence>
<comment type="similarity">
    <text evidence="2">Belongs to the CLPTM1 family.</text>
</comment>
<dbReference type="AlphaFoldDB" id="A0A1B6H7J5"/>
<reference evidence="16" key="1">
    <citation type="submission" date="2015-11" db="EMBL/GenBank/DDBJ databases">
        <title>De novo transcriptome assembly of four potential Pierce s Disease insect vectors from Arizona vineyards.</title>
        <authorList>
            <person name="Tassone E.E."/>
        </authorList>
    </citation>
    <scope>NUCLEOTIDE SEQUENCE</scope>
</reference>
<evidence type="ECO:0000256" key="10">
    <source>
        <dbReference type="ARBA" id="ARBA00040905"/>
    </source>
</evidence>
<evidence type="ECO:0000256" key="3">
    <source>
        <dbReference type="ARBA" id="ARBA00022692"/>
    </source>
</evidence>
<gene>
    <name evidence="16" type="ORF">g.9181</name>
</gene>
<evidence type="ECO:0000256" key="8">
    <source>
        <dbReference type="ARBA" id="ARBA00035895"/>
    </source>
</evidence>
<evidence type="ECO:0000256" key="9">
    <source>
        <dbReference type="ARBA" id="ARBA00036810"/>
    </source>
</evidence>
<evidence type="ECO:0000256" key="12">
    <source>
        <dbReference type="ARBA" id="ARBA00043155"/>
    </source>
</evidence>
<evidence type="ECO:0000256" key="7">
    <source>
        <dbReference type="ARBA" id="ARBA00024631"/>
    </source>
</evidence>
<comment type="catalytic activity">
    <reaction evidence="8">
        <text>a 1,2-diacyl-sn-glycero-3-phospho-(1D-myo-inositol)(in) = a 1,2-diacyl-sn-glycero-3-phospho-(1D-myo-inositol)(out)</text>
        <dbReference type="Rhea" id="RHEA:38691"/>
        <dbReference type="ChEBI" id="CHEBI:57880"/>
    </reaction>
</comment>
<accession>A0A1B6H7J5</accession>
<name>A0A1B6H7J5_9HEMI</name>
<sequence>MQLPSLTVILSVVFIIYIIHSIWHLAKLFIPPTCSPDVRCINYFLRQNPQLQMVLFTCPRLRPSSERDTELTTTIREFDYNTAFEKTITVRLTRETLNNGSLYLHLFVLPRRVSVNHWNDASQASDRVYTRVALSHYQVPSSATYQLLTGGVEKKQLKPVTHIKSSIGVNVLTGITALPLIGMPAELQPYLSTSQDGNFLPIVHFDIMKDRLRNLVEISGNSTVDIKFSYAPVSIGPLRLMLHLNLAFDSLRSVGFADKDLDEVKGIFADTNIYLLCATVFISSMHLLFDFLALKNDVSFWRSRTTLAGLSGRTVMWRAFSQLVIFMYLMDEETSLLVLIPAGIGTIIEMWKVQKVTPVDWRRLRLKPLTLTEAEQQTRQFDSESMRYLSYVLYPLCVGAAAYSLIYESHRSWYSWCIHSLVNGVYAFGFLFMLPQLFINYRLKSVAHLPWRSFMYKAFNTFIDDVFAFIITMPTAHRLACFRDDFVFLIYLYQRWLYPVDTSRMDEAAIAGGEMKIADKSKDKKTQ</sequence>
<feature type="transmembrane region" description="Helical" evidence="15">
    <location>
        <begin position="7"/>
        <end position="26"/>
    </location>
</feature>
<organism evidence="16">
    <name type="scientific">Homalodisca liturata</name>
    <dbReference type="NCBI Taxonomy" id="320908"/>
    <lineage>
        <taxon>Eukaryota</taxon>
        <taxon>Metazoa</taxon>
        <taxon>Ecdysozoa</taxon>
        <taxon>Arthropoda</taxon>
        <taxon>Hexapoda</taxon>
        <taxon>Insecta</taxon>
        <taxon>Pterygota</taxon>
        <taxon>Neoptera</taxon>
        <taxon>Paraneoptera</taxon>
        <taxon>Hemiptera</taxon>
        <taxon>Auchenorrhyncha</taxon>
        <taxon>Membracoidea</taxon>
        <taxon>Cicadellidae</taxon>
        <taxon>Cicadellinae</taxon>
        <taxon>Proconiini</taxon>
        <taxon>Homalodisca</taxon>
    </lineage>
</organism>
<evidence type="ECO:0000256" key="1">
    <source>
        <dbReference type="ARBA" id="ARBA00004141"/>
    </source>
</evidence>
<comment type="catalytic activity">
    <reaction evidence="6">
        <text>a 1,2-diacyl-sn-glycero-3-phosphoethanolamine(in) = a 1,2-diacyl-sn-glycero-3-phosphoethanolamine(out)</text>
        <dbReference type="Rhea" id="RHEA:38895"/>
        <dbReference type="ChEBI" id="CHEBI:64612"/>
    </reaction>
</comment>
<dbReference type="InterPro" id="IPR008429">
    <property type="entry name" value="CLPTM1"/>
</dbReference>
<protein>
    <recommendedName>
        <fullName evidence="10">Lipid scramblase CLPTM1L</fullName>
    </recommendedName>
    <alternativeName>
        <fullName evidence="12">Cisplatin resistance-related protein 9</fullName>
    </alternativeName>
    <alternativeName>
        <fullName evidence="11">Cleft lip and palate transmembrane protein 1-like protein</fullName>
    </alternativeName>
</protein>
<feature type="transmembrane region" description="Helical" evidence="15">
    <location>
        <begin position="388"/>
        <end position="407"/>
    </location>
</feature>
<keyword evidence="5 15" id="KW-0472">Membrane</keyword>
<evidence type="ECO:0000256" key="6">
    <source>
        <dbReference type="ARBA" id="ARBA00024615"/>
    </source>
</evidence>
<comment type="subcellular location">
    <subcellularLocation>
        <location evidence="1">Membrane</location>
        <topology evidence="1">Multi-pass membrane protein</topology>
    </subcellularLocation>
</comment>
<evidence type="ECO:0000313" key="16">
    <source>
        <dbReference type="EMBL" id="JAS70610.1"/>
    </source>
</evidence>
<dbReference type="EMBL" id="GECU01037096">
    <property type="protein sequence ID" value="JAS70610.1"/>
    <property type="molecule type" value="Transcribed_RNA"/>
</dbReference>
<proteinExistence type="inferred from homology"/>
<dbReference type="GO" id="GO:0012505">
    <property type="term" value="C:endomembrane system"/>
    <property type="evidence" value="ECO:0007669"/>
    <property type="project" value="TreeGrafter"/>
</dbReference>
<keyword evidence="4 15" id="KW-1133">Transmembrane helix</keyword>
<evidence type="ECO:0000256" key="5">
    <source>
        <dbReference type="ARBA" id="ARBA00023136"/>
    </source>
</evidence>